<comment type="caution">
    <text evidence="1">The sequence shown here is derived from an EMBL/GenBank/DDBJ whole genome shotgun (WGS) entry which is preliminary data.</text>
</comment>
<evidence type="ECO:0000313" key="2">
    <source>
        <dbReference type="Proteomes" id="UP001203297"/>
    </source>
</evidence>
<protein>
    <submittedName>
        <fullName evidence="1">Uncharacterized protein</fullName>
    </submittedName>
</protein>
<accession>A0AAD4M0C3</accession>
<organism evidence="1 2">
    <name type="scientific">Multifurca ochricompacta</name>
    <dbReference type="NCBI Taxonomy" id="376703"/>
    <lineage>
        <taxon>Eukaryota</taxon>
        <taxon>Fungi</taxon>
        <taxon>Dikarya</taxon>
        <taxon>Basidiomycota</taxon>
        <taxon>Agaricomycotina</taxon>
        <taxon>Agaricomycetes</taxon>
        <taxon>Russulales</taxon>
        <taxon>Russulaceae</taxon>
        <taxon>Multifurca</taxon>
    </lineage>
</organism>
<sequence>MRVYHMGFFLTLRGEGGVLLICSTVTSPLSPPSKIYFGHNKYNKIGFGSPQSPNFSSPPLPPLASSSGVWLICQTSSRVTQESRFYTPFPRSSDSDSVSLVVMRENPCLRTRRVWRWEHTPLVANGADKFSEDISWNGPKYFTRLKRPFFPFKP</sequence>
<evidence type="ECO:0000313" key="1">
    <source>
        <dbReference type="EMBL" id="KAI0294879.1"/>
    </source>
</evidence>
<reference evidence="1" key="1">
    <citation type="journal article" date="2022" name="New Phytol.">
        <title>Evolutionary transition to the ectomycorrhizal habit in the genomes of a hyperdiverse lineage of mushroom-forming fungi.</title>
        <authorList>
            <person name="Looney B."/>
            <person name="Miyauchi S."/>
            <person name="Morin E."/>
            <person name="Drula E."/>
            <person name="Courty P.E."/>
            <person name="Kohler A."/>
            <person name="Kuo A."/>
            <person name="LaButti K."/>
            <person name="Pangilinan J."/>
            <person name="Lipzen A."/>
            <person name="Riley R."/>
            <person name="Andreopoulos W."/>
            <person name="He G."/>
            <person name="Johnson J."/>
            <person name="Nolan M."/>
            <person name="Tritt A."/>
            <person name="Barry K.W."/>
            <person name="Grigoriev I.V."/>
            <person name="Nagy L.G."/>
            <person name="Hibbett D."/>
            <person name="Henrissat B."/>
            <person name="Matheny P.B."/>
            <person name="Labbe J."/>
            <person name="Martin F.M."/>
        </authorList>
    </citation>
    <scope>NUCLEOTIDE SEQUENCE</scope>
    <source>
        <strain evidence="1">BPL690</strain>
    </source>
</reference>
<dbReference type="Proteomes" id="UP001203297">
    <property type="component" value="Unassembled WGS sequence"/>
</dbReference>
<proteinExistence type="predicted"/>
<dbReference type="EMBL" id="WTXG01000066">
    <property type="protein sequence ID" value="KAI0294879.1"/>
    <property type="molecule type" value="Genomic_DNA"/>
</dbReference>
<gene>
    <name evidence="1" type="ORF">B0F90DRAFT_1219091</name>
</gene>
<name>A0AAD4M0C3_9AGAM</name>
<keyword evidence="2" id="KW-1185">Reference proteome</keyword>
<dbReference type="AlphaFoldDB" id="A0AAD4M0C3"/>